<sequence length="111" mass="12839">MNTLTNPDLFEECIEAMKETGMIKTSYVFTKSGRQKEILEAANLDNSELYIKALSKVVAPTLRELFDIWYASRHQPSDTRTAEELEKEKENKRTFNLVKQCFSSGRAREEV</sequence>
<gene>
    <name evidence="1" type="ORF">S06H3_31065</name>
</gene>
<proteinExistence type="predicted"/>
<accession>X1NKS6</accession>
<comment type="caution">
    <text evidence="1">The sequence shown here is derived from an EMBL/GenBank/DDBJ whole genome shotgun (WGS) entry which is preliminary data.</text>
</comment>
<protein>
    <submittedName>
        <fullName evidence="1">Uncharacterized protein</fullName>
    </submittedName>
</protein>
<dbReference type="EMBL" id="BARV01018357">
    <property type="protein sequence ID" value="GAI19289.1"/>
    <property type="molecule type" value="Genomic_DNA"/>
</dbReference>
<evidence type="ECO:0000313" key="1">
    <source>
        <dbReference type="EMBL" id="GAI19289.1"/>
    </source>
</evidence>
<organism evidence="1">
    <name type="scientific">marine sediment metagenome</name>
    <dbReference type="NCBI Taxonomy" id="412755"/>
    <lineage>
        <taxon>unclassified sequences</taxon>
        <taxon>metagenomes</taxon>
        <taxon>ecological metagenomes</taxon>
    </lineage>
</organism>
<reference evidence="1" key="1">
    <citation type="journal article" date="2014" name="Front. Microbiol.">
        <title>High frequency of phylogenetically diverse reductive dehalogenase-homologous genes in deep subseafloor sedimentary metagenomes.</title>
        <authorList>
            <person name="Kawai M."/>
            <person name="Futagami T."/>
            <person name="Toyoda A."/>
            <person name="Takaki Y."/>
            <person name="Nishi S."/>
            <person name="Hori S."/>
            <person name="Arai W."/>
            <person name="Tsubouchi T."/>
            <person name="Morono Y."/>
            <person name="Uchiyama I."/>
            <person name="Ito T."/>
            <person name="Fujiyama A."/>
            <person name="Inagaki F."/>
            <person name="Takami H."/>
        </authorList>
    </citation>
    <scope>NUCLEOTIDE SEQUENCE</scope>
    <source>
        <strain evidence="1">Expedition CK06-06</strain>
    </source>
</reference>
<name>X1NKS6_9ZZZZ</name>
<dbReference type="AlphaFoldDB" id="X1NKS6"/>